<protein>
    <submittedName>
        <fullName evidence="1">Uncharacterized protein</fullName>
    </submittedName>
</protein>
<dbReference type="EMBL" id="CP139558">
    <property type="protein sequence ID" value="WPU95384.1"/>
    <property type="molecule type" value="Genomic_DNA"/>
</dbReference>
<evidence type="ECO:0000313" key="2">
    <source>
        <dbReference type="Proteomes" id="UP001324380"/>
    </source>
</evidence>
<reference evidence="1 2" key="1">
    <citation type="submission" date="2023-11" db="EMBL/GenBank/DDBJ databases">
        <title>Analysis of the Genomes of Mucilaginibacter gossypii cycad 4 and M. sabulilitoris SNA2: microbes with the potential for plant growth promotion.</title>
        <authorList>
            <person name="Hirsch A.M."/>
            <person name="Humm E."/>
            <person name="Rubbi M."/>
            <person name="Del Vecchio G."/>
            <person name="Ha S.M."/>
            <person name="Pellegrini M."/>
            <person name="Gunsalus R.P."/>
        </authorList>
    </citation>
    <scope>NUCLEOTIDE SEQUENCE [LARGE SCALE GENOMIC DNA]</scope>
    <source>
        <strain evidence="1 2">SNA2</strain>
    </source>
</reference>
<proteinExistence type="predicted"/>
<evidence type="ECO:0000313" key="1">
    <source>
        <dbReference type="EMBL" id="WPU95384.1"/>
    </source>
</evidence>
<dbReference type="RefSeq" id="WP_321564495.1">
    <property type="nucleotide sequence ID" value="NZ_CP139558.1"/>
</dbReference>
<organism evidence="1 2">
    <name type="scientific">Mucilaginibacter sabulilitoris</name>
    <dbReference type="NCBI Taxonomy" id="1173583"/>
    <lineage>
        <taxon>Bacteria</taxon>
        <taxon>Pseudomonadati</taxon>
        <taxon>Bacteroidota</taxon>
        <taxon>Sphingobacteriia</taxon>
        <taxon>Sphingobacteriales</taxon>
        <taxon>Sphingobacteriaceae</taxon>
        <taxon>Mucilaginibacter</taxon>
    </lineage>
</organism>
<sequence length="278" mass="30846">MKNNLWLAFLLGIFISCKSNTKQPVLKSTETTPLMDNSKLLIAEFKPIIQGVWVKSAYIDKVIQTKSPLAAAGEDNGMTTMIINTDQIAGDSISVGAGWNNHDGSNLILRFKAGSQKATIQFGTGDLGYSVKGRDTILTTYWPGEKDKSKMIATHYKRAFKKNTEELGLGLDYMINKGIIAGNYILTDDSGNKSKVNFNADGSVNGILNFKKYGINIDLNSDVMDNLDEIGFDFNRKGHKSYSFKINADTLMLYETKPNTDSTLLILDELKYKLVKQK</sequence>
<gene>
    <name evidence="1" type="ORF">SNE25_07590</name>
</gene>
<name>A0ABZ0TQG4_9SPHI</name>
<dbReference type="Proteomes" id="UP001324380">
    <property type="component" value="Chromosome"/>
</dbReference>
<accession>A0ABZ0TQG4</accession>
<keyword evidence="2" id="KW-1185">Reference proteome</keyword>
<dbReference type="PROSITE" id="PS51257">
    <property type="entry name" value="PROKAR_LIPOPROTEIN"/>
    <property type="match status" value="1"/>
</dbReference>